<organism evidence="2 3">
    <name type="scientific">Knipowitschia caucasica</name>
    <name type="common">Caucasian dwarf goby</name>
    <name type="synonym">Pomatoschistus caucasicus</name>
    <dbReference type="NCBI Taxonomy" id="637954"/>
    <lineage>
        <taxon>Eukaryota</taxon>
        <taxon>Metazoa</taxon>
        <taxon>Chordata</taxon>
        <taxon>Craniata</taxon>
        <taxon>Vertebrata</taxon>
        <taxon>Euteleostomi</taxon>
        <taxon>Actinopterygii</taxon>
        <taxon>Neopterygii</taxon>
        <taxon>Teleostei</taxon>
        <taxon>Neoteleostei</taxon>
        <taxon>Acanthomorphata</taxon>
        <taxon>Gobiaria</taxon>
        <taxon>Gobiiformes</taxon>
        <taxon>Gobioidei</taxon>
        <taxon>Gobiidae</taxon>
        <taxon>Gobiinae</taxon>
        <taxon>Knipowitschia</taxon>
    </lineage>
</organism>
<evidence type="ECO:0000256" key="1">
    <source>
        <dbReference type="SAM" id="MobiDB-lite"/>
    </source>
</evidence>
<dbReference type="Proteomes" id="UP001497482">
    <property type="component" value="Chromosome 14"/>
</dbReference>
<dbReference type="EMBL" id="OZ035836">
    <property type="protein sequence ID" value="CAL1579547.1"/>
    <property type="molecule type" value="Genomic_DNA"/>
</dbReference>
<proteinExistence type="predicted"/>
<evidence type="ECO:0000313" key="3">
    <source>
        <dbReference type="Proteomes" id="UP001497482"/>
    </source>
</evidence>
<feature type="region of interest" description="Disordered" evidence="1">
    <location>
        <begin position="1"/>
        <end position="50"/>
    </location>
</feature>
<dbReference type="AlphaFoldDB" id="A0AAV2JU10"/>
<evidence type="ECO:0000313" key="2">
    <source>
        <dbReference type="EMBL" id="CAL1579547.1"/>
    </source>
</evidence>
<accession>A0AAV2JU10</accession>
<reference evidence="2 3" key="1">
    <citation type="submission" date="2024-04" db="EMBL/GenBank/DDBJ databases">
        <authorList>
            <person name="Waldvogel A.-M."/>
            <person name="Schoenle A."/>
        </authorList>
    </citation>
    <scope>NUCLEOTIDE SEQUENCE [LARGE SCALE GENOMIC DNA]</scope>
</reference>
<name>A0AAV2JU10_KNICA</name>
<keyword evidence="3" id="KW-1185">Reference proteome</keyword>
<gene>
    <name evidence="2" type="ORF">KC01_LOCUS10577</name>
</gene>
<sequence>MKRYAVRRAGAEARGRVRRGPLPSITQGGAGVRHSHGSGGRPVKAKGIECPPNVKKAGQLKLSCEDVVLTDGQQTTRYQSGVHQEQHTHSHTIV</sequence>
<protein>
    <submittedName>
        <fullName evidence="2">Uncharacterized protein</fullName>
    </submittedName>
</protein>